<evidence type="ECO:0000256" key="4">
    <source>
        <dbReference type="PROSITE-ProRule" id="PRU00317"/>
    </source>
</evidence>
<dbReference type="Proteomes" id="UP001443914">
    <property type="component" value="Unassembled WGS sequence"/>
</dbReference>
<dbReference type="PANTHER" id="PTHR12537">
    <property type="entry name" value="RNA BINDING PROTEIN PUMILIO-RELATED"/>
    <property type="match status" value="1"/>
</dbReference>
<dbReference type="InterPro" id="IPR016024">
    <property type="entry name" value="ARM-type_fold"/>
</dbReference>
<keyword evidence="1" id="KW-0677">Repeat</keyword>
<evidence type="ECO:0000256" key="1">
    <source>
        <dbReference type="ARBA" id="ARBA00022737"/>
    </source>
</evidence>
<evidence type="ECO:0000256" key="2">
    <source>
        <dbReference type="ARBA" id="ARBA00022845"/>
    </source>
</evidence>
<dbReference type="PROSITE" id="PS50302">
    <property type="entry name" value="PUM"/>
    <property type="match status" value="1"/>
</dbReference>
<gene>
    <name evidence="6" type="ORF">RND81_14G219500</name>
</gene>
<dbReference type="Pfam" id="PF00806">
    <property type="entry name" value="PUF"/>
    <property type="match status" value="4"/>
</dbReference>
<keyword evidence="7" id="KW-1185">Reference proteome</keyword>
<dbReference type="Gene3D" id="1.25.10.10">
    <property type="entry name" value="Leucine-rich Repeat Variant"/>
    <property type="match status" value="1"/>
</dbReference>
<feature type="repeat" description="Pumilio" evidence="4">
    <location>
        <begin position="19"/>
        <end position="55"/>
    </location>
</feature>
<dbReference type="InterPro" id="IPR011989">
    <property type="entry name" value="ARM-like"/>
</dbReference>
<dbReference type="PROSITE" id="PS50303">
    <property type="entry name" value="PUM_HD"/>
    <property type="match status" value="1"/>
</dbReference>
<dbReference type="EMBL" id="JBDFQZ010000014">
    <property type="protein sequence ID" value="KAK9666899.1"/>
    <property type="molecule type" value="Genomic_DNA"/>
</dbReference>
<comment type="caution">
    <text evidence="6">The sequence shown here is derived from an EMBL/GenBank/DDBJ whole genome shotgun (WGS) entry which is preliminary data.</text>
</comment>
<evidence type="ECO:0000259" key="5">
    <source>
        <dbReference type="PROSITE" id="PS50303"/>
    </source>
</evidence>
<accession>A0AAW1GSJ0</accession>
<dbReference type="SUPFAM" id="SSF48371">
    <property type="entry name" value="ARM repeat"/>
    <property type="match status" value="1"/>
</dbReference>
<feature type="domain" description="PUM-HD" evidence="5">
    <location>
        <begin position="1"/>
        <end position="160"/>
    </location>
</feature>
<evidence type="ECO:0000256" key="3">
    <source>
        <dbReference type="ARBA" id="ARBA00022884"/>
    </source>
</evidence>
<evidence type="ECO:0000313" key="6">
    <source>
        <dbReference type="EMBL" id="KAK9666899.1"/>
    </source>
</evidence>
<protein>
    <recommendedName>
        <fullName evidence="5">PUM-HD domain-containing protein</fullName>
    </recommendedName>
</protein>
<reference evidence="6" key="1">
    <citation type="submission" date="2024-03" db="EMBL/GenBank/DDBJ databases">
        <title>WGS assembly of Saponaria officinalis var. Norfolk2.</title>
        <authorList>
            <person name="Jenkins J."/>
            <person name="Shu S."/>
            <person name="Grimwood J."/>
            <person name="Barry K."/>
            <person name="Goodstein D."/>
            <person name="Schmutz J."/>
            <person name="Leebens-Mack J."/>
            <person name="Osbourn A."/>
        </authorList>
    </citation>
    <scope>NUCLEOTIDE SEQUENCE [LARGE SCALE GENOMIC DNA]</scope>
    <source>
        <strain evidence="6">JIC</strain>
    </source>
</reference>
<dbReference type="PANTHER" id="PTHR12537:SF119">
    <property type="entry name" value="PUMILIO HOMOLOG 6, CHLOROPLASTIC"/>
    <property type="match status" value="1"/>
</dbReference>
<dbReference type="GO" id="GO:0005737">
    <property type="term" value="C:cytoplasm"/>
    <property type="evidence" value="ECO:0007669"/>
    <property type="project" value="TreeGrafter"/>
</dbReference>
<organism evidence="6 7">
    <name type="scientific">Saponaria officinalis</name>
    <name type="common">Common soapwort</name>
    <name type="synonym">Lychnis saponaria</name>
    <dbReference type="NCBI Taxonomy" id="3572"/>
    <lineage>
        <taxon>Eukaryota</taxon>
        <taxon>Viridiplantae</taxon>
        <taxon>Streptophyta</taxon>
        <taxon>Embryophyta</taxon>
        <taxon>Tracheophyta</taxon>
        <taxon>Spermatophyta</taxon>
        <taxon>Magnoliopsida</taxon>
        <taxon>eudicotyledons</taxon>
        <taxon>Gunneridae</taxon>
        <taxon>Pentapetalae</taxon>
        <taxon>Caryophyllales</taxon>
        <taxon>Caryophyllaceae</taxon>
        <taxon>Caryophylleae</taxon>
        <taxon>Saponaria</taxon>
    </lineage>
</organism>
<dbReference type="AlphaFoldDB" id="A0AAW1GSJ0"/>
<proteinExistence type="predicted"/>
<keyword evidence="2" id="KW-0810">Translation regulation</keyword>
<dbReference type="SMART" id="SM00025">
    <property type="entry name" value="Pumilio"/>
    <property type="match status" value="3"/>
</dbReference>
<dbReference type="InterPro" id="IPR001313">
    <property type="entry name" value="Pumilio_RNA-bd_rpt"/>
</dbReference>
<sequence length="172" mass="19895">MLHLKHCSDEQISWCIVDEILKSACTLAQDPYGNYVTQHILETGKPHESSQIILKLAGKFIQISQLKYASNVVEKCLKYGNASERDLVIEEFIAESDNNDVLLFQMVMKDQFANYVDQKIFDMGTEKQKETFINCIKTHLSVLKRFTYAKQIVARYEQLTGERSSLFTFLRI</sequence>
<dbReference type="GO" id="GO:0006417">
    <property type="term" value="P:regulation of translation"/>
    <property type="evidence" value="ECO:0007669"/>
    <property type="project" value="UniProtKB-KW"/>
</dbReference>
<dbReference type="InterPro" id="IPR033133">
    <property type="entry name" value="PUM-HD"/>
</dbReference>
<keyword evidence="3" id="KW-0694">RNA-binding</keyword>
<name>A0AAW1GSJ0_SAPOF</name>
<dbReference type="GO" id="GO:0003729">
    <property type="term" value="F:mRNA binding"/>
    <property type="evidence" value="ECO:0007669"/>
    <property type="project" value="TreeGrafter"/>
</dbReference>
<evidence type="ECO:0000313" key="7">
    <source>
        <dbReference type="Proteomes" id="UP001443914"/>
    </source>
</evidence>